<reference evidence="3" key="1">
    <citation type="journal article" date="2019" name="Int. J. Syst. Evol. Microbiol.">
        <title>The Global Catalogue of Microorganisms (GCM) 10K type strain sequencing project: providing services to taxonomists for standard genome sequencing and annotation.</title>
        <authorList>
            <consortium name="The Broad Institute Genomics Platform"/>
            <consortium name="The Broad Institute Genome Sequencing Center for Infectious Disease"/>
            <person name="Wu L."/>
            <person name="Ma J."/>
        </authorList>
    </citation>
    <scope>NUCLEOTIDE SEQUENCE [LARGE SCALE GENOMIC DNA]</scope>
    <source>
        <strain evidence="3">CGMCC 1.10130</strain>
    </source>
</reference>
<name>A0A8J2U208_9GAMM</name>
<dbReference type="OrthoDB" id="9075305at2"/>
<dbReference type="RefSeq" id="WP_087504236.1">
    <property type="nucleotide sequence ID" value="NZ_BMDX01000001.1"/>
</dbReference>
<keyword evidence="3" id="KW-1185">Reference proteome</keyword>
<dbReference type="PANTHER" id="PTHR10605:SF56">
    <property type="entry name" value="BIFUNCTIONAL HEPARAN SULFATE N-DEACETYLASE_N-SULFOTRANSFERASE"/>
    <property type="match status" value="1"/>
</dbReference>
<dbReference type="Pfam" id="PF13469">
    <property type="entry name" value="Sulfotransfer_3"/>
    <property type="match status" value="1"/>
</dbReference>
<sequence>MQRRTNLKFMCIGAQKSGTTWLYHQLAKHKQVHMPTLKEIHYFDELHRQVPSTLTDRWFGKHWMNKRWRKINLYMLIKLAKLDFSNAKWFWHYLYSERNWAWYDKLFANASNSMSGDITPDYAVLNEQLVADIHQRYPELKIIYLMRDPVERKWSQIKMVLGEQKGRDFKTVPAEQYRKAAEDWQDEHGNYAETIELWQRYYGKEQMFIGFYDELKQDPSELYGRILDFLGLPRHYEDSAVKKVVYGGARQSMPEEIYQLLCEQQRSKLVELKQLVGKLPDSWPNPS</sequence>
<dbReference type="EMBL" id="BMDX01000001">
    <property type="protein sequence ID" value="GGA64505.1"/>
    <property type="molecule type" value="Genomic_DNA"/>
</dbReference>
<evidence type="ECO:0000256" key="1">
    <source>
        <dbReference type="ARBA" id="ARBA00022679"/>
    </source>
</evidence>
<evidence type="ECO:0000313" key="3">
    <source>
        <dbReference type="Proteomes" id="UP000619743"/>
    </source>
</evidence>
<evidence type="ECO:0008006" key="4">
    <source>
        <dbReference type="Google" id="ProtNLM"/>
    </source>
</evidence>
<accession>A0A8J2U208</accession>
<dbReference type="Proteomes" id="UP000619743">
    <property type="component" value="Unassembled WGS sequence"/>
</dbReference>
<organism evidence="2 3">
    <name type="scientific">Neiella marina</name>
    <dbReference type="NCBI Taxonomy" id="508461"/>
    <lineage>
        <taxon>Bacteria</taxon>
        <taxon>Pseudomonadati</taxon>
        <taxon>Pseudomonadota</taxon>
        <taxon>Gammaproteobacteria</taxon>
        <taxon>Alteromonadales</taxon>
        <taxon>Echinimonadaceae</taxon>
        <taxon>Neiella</taxon>
    </lineage>
</organism>
<keyword evidence="1" id="KW-0808">Transferase</keyword>
<dbReference type="AlphaFoldDB" id="A0A8J2U208"/>
<proteinExistence type="predicted"/>
<gene>
    <name evidence="2" type="ORF">GCM10011369_02330</name>
</gene>
<protein>
    <recommendedName>
        <fullName evidence="4">Sulfotransferase</fullName>
    </recommendedName>
</protein>
<dbReference type="Gene3D" id="3.40.50.300">
    <property type="entry name" value="P-loop containing nucleotide triphosphate hydrolases"/>
    <property type="match status" value="1"/>
</dbReference>
<dbReference type="InterPro" id="IPR027417">
    <property type="entry name" value="P-loop_NTPase"/>
</dbReference>
<comment type="caution">
    <text evidence="2">The sequence shown here is derived from an EMBL/GenBank/DDBJ whole genome shotgun (WGS) entry which is preliminary data.</text>
</comment>
<dbReference type="PANTHER" id="PTHR10605">
    <property type="entry name" value="HEPARAN SULFATE SULFOTRANSFERASE"/>
    <property type="match status" value="1"/>
</dbReference>
<dbReference type="GO" id="GO:0008146">
    <property type="term" value="F:sulfotransferase activity"/>
    <property type="evidence" value="ECO:0007669"/>
    <property type="project" value="InterPro"/>
</dbReference>
<evidence type="ECO:0000313" key="2">
    <source>
        <dbReference type="EMBL" id="GGA64505.1"/>
    </source>
</evidence>
<dbReference type="InterPro" id="IPR037359">
    <property type="entry name" value="NST/OST"/>
</dbReference>
<dbReference type="SUPFAM" id="SSF52540">
    <property type="entry name" value="P-loop containing nucleoside triphosphate hydrolases"/>
    <property type="match status" value="1"/>
</dbReference>